<dbReference type="Gene3D" id="3.40.50.970">
    <property type="match status" value="1"/>
</dbReference>
<dbReference type="Pfam" id="PF20169">
    <property type="entry name" value="DUF6537"/>
    <property type="match status" value="1"/>
</dbReference>
<dbReference type="CDD" id="cd07034">
    <property type="entry name" value="TPP_PYR_PFOR_IOR-alpha_like"/>
    <property type="match status" value="1"/>
</dbReference>
<gene>
    <name evidence="3" type="ORF">KARMA_2658</name>
</gene>
<dbReference type="Pfam" id="PF02775">
    <property type="entry name" value="TPP_enzyme_C"/>
    <property type="match status" value="1"/>
</dbReference>
<feature type="domain" description="4Fe-4S ferredoxin-type" evidence="2">
    <location>
        <begin position="628"/>
        <end position="657"/>
    </location>
</feature>
<dbReference type="InterPro" id="IPR019752">
    <property type="entry name" value="Pyrv/ketoisovalerate_OxRed_cat"/>
</dbReference>
<evidence type="ECO:0000259" key="2">
    <source>
        <dbReference type="PROSITE" id="PS51379"/>
    </source>
</evidence>
<dbReference type="InterPro" id="IPR051457">
    <property type="entry name" value="2-oxoacid:Fd_oxidoreductase"/>
</dbReference>
<proteinExistence type="predicted"/>
<name>A0A1M4N0T9_9RHOB</name>
<dbReference type="InterPro" id="IPR002869">
    <property type="entry name" value="Pyrv_flavodox_OxRed_cen"/>
</dbReference>
<dbReference type="GO" id="GO:0044281">
    <property type="term" value="P:small molecule metabolic process"/>
    <property type="evidence" value="ECO:0007669"/>
    <property type="project" value="UniProtKB-ARBA"/>
</dbReference>
<dbReference type="InterPro" id="IPR017896">
    <property type="entry name" value="4Fe4S_Fe-S-bd"/>
</dbReference>
<dbReference type="InterPro" id="IPR011766">
    <property type="entry name" value="TPP_enzyme_TPP-bd"/>
</dbReference>
<keyword evidence="3" id="KW-0670">Pyruvate</keyword>
<keyword evidence="1" id="KW-0560">Oxidoreductase</keyword>
<dbReference type="NCBIfam" id="NF009589">
    <property type="entry name" value="PRK13030.1"/>
    <property type="match status" value="1"/>
</dbReference>
<dbReference type="InterPro" id="IPR002880">
    <property type="entry name" value="Pyrv_Fd/Flavodoxin_OxRdtase_N"/>
</dbReference>
<accession>A0A1M4N0T9</accession>
<organism evidence="3 4">
    <name type="scientific">Donghicola eburneus</name>
    <dbReference type="NCBI Taxonomy" id="393278"/>
    <lineage>
        <taxon>Bacteria</taxon>
        <taxon>Pseudomonadati</taxon>
        <taxon>Pseudomonadota</taxon>
        <taxon>Alphaproteobacteria</taxon>
        <taxon>Rhodobacterales</taxon>
        <taxon>Roseobacteraceae</taxon>
        <taxon>Donghicola</taxon>
    </lineage>
</organism>
<keyword evidence="4" id="KW-1185">Reference proteome</keyword>
<dbReference type="GO" id="GO:0030976">
    <property type="term" value="F:thiamine pyrophosphate binding"/>
    <property type="evidence" value="ECO:0007669"/>
    <property type="project" value="InterPro"/>
</dbReference>
<evidence type="ECO:0000256" key="1">
    <source>
        <dbReference type="ARBA" id="ARBA00023002"/>
    </source>
</evidence>
<protein>
    <submittedName>
        <fullName evidence="3">Indolepyruvate ferredoxin oxidoreductase</fullName>
    </submittedName>
</protein>
<dbReference type="GO" id="GO:0016625">
    <property type="term" value="F:oxidoreductase activity, acting on the aldehyde or oxo group of donors, iron-sulfur protein as acceptor"/>
    <property type="evidence" value="ECO:0007669"/>
    <property type="project" value="UniProtKB-ARBA"/>
</dbReference>
<dbReference type="Pfam" id="PF01558">
    <property type="entry name" value="POR"/>
    <property type="match status" value="1"/>
</dbReference>
<dbReference type="PANTHER" id="PTHR48084:SF3">
    <property type="entry name" value="SUBUNIT OF PYRUVATE:FLAVODOXIN OXIDOREDUCTASE"/>
    <property type="match status" value="1"/>
</dbReference>
<dbReference type="Gene3D" id="3.40.920.10">
    <property type="entry name" value="Pyruvate-ferredoxin oxidoreductase, PFOR, domain III"/>
    <property type="match status" value="1"/>
</dbReference>
<dbReference type="PROSITE" id="PS51379">
    <property type="entry name" value="4FE4S_FER_2"/>
    <property type="match status" value="1"/>
</dbReference>
<sequence length="1141" mass="124218">MSKHTVTLEDRFDLTKSPILLNGTQALVRLMLAQRERDRVARLNTAGLVTGYRGSPLGAVDMQMTRAGRVLSEHDVTFQPGLNEDLAATALWGSQQAELRGEGKYDGVFGLWYGKGPGVDRSGDVMRHANMAGSSRHGGVLMAMGDDHTGESSTVLHQSDWAMVDAYMPVVNPAGVQEILDYGLYGFALSRYAGVWVGLKTMKDTVEATGVVDGDPHRVQLVQPTDFAMPEGGLNIRLGDTPHAQEARMIDHKRFAAEAFSRANNMDKRVWGKAGAKIGFVAAGKNWLDLVHAFNLLNIDAAEAERLGLTTYKVGQTWPLDMHGFHDWAEGLDLIIVVEEKRKLIEVQVKESIFDDRRGRRVYGWHKGGGAGADHGEELFPTRMALDPVMIAEKIGGILIEEGRGTDGVRAGLETLANARRADNAEDIAARLPYYCAGCPHNTSTKVPEGHRAYAGIGCHYMVQWMDRNTTGFTHMGAEGANWIGEAPFSNRKHVFQNLGDGTYNHSGVQAIRAALAAGTNITYKILYNDAVAMTGGQPNEGGLSPQRIARELQAMGVGHIAVVYDPKEEVDLDAFPKGLKLYERSDMPAVQEECAQVEGVSAIIYIQTCAAEKRRRRKRGSFPDPDQRVFINTDICEGCGDCGVQSNCVAITPVETELGRKRAIDQSACNKDFSCLDGFCPSFVTLKGAKLRKQATTALDLPDMPLPKLPAINGTWNVVVTGVGGTGVVTIGAVLAQAAQIAGLGAGMMEMAGLAQKGGAVHIHCRLANQPDDISAIRVATGECDALIGGDLVVSAGAKTLGLTSADRTGAVVNSHDTVTGDFTRDPSFKLPSDRLSLALEARLKERVQMFDASTLAKNTLGDSIYSNMILLGAAWQRGLIPIAQDAIVEAVRLNGAAVDNNLRAFEIGRWAALYPEEAYALSAPVEVNLRKSPEDKIAYRTDHLHTYGGARLARRYTKRLDGINDPELKLGVAEGYHKLLAYKDEYEVARLLLQTRKLAEEEFDGDFEMSYHLAPPILAKEGANGRPKKREFSAGMDRWLRLLVKLRPLRGTPFDPFGRTAERKMERALIREYERDMDEVLAQVTPATRDIAIALAKLPLDIRGFGPVKEENAAKARAKREDLLAAFRSGGPELSQAAE</sequence>
<dbReference type="RefSeq" id="WP_072707060.1">
    <property type="nucleotide sequence ID" value="NZ_FMJB01000055.1"/>
</dbReference>
<dbReference type="NCBIfam" id="NF009588">
    <property type="entry name" value="PRK13029.1"/>
    <property type="match status" value="1"/>
</dbReference>
<evidence type="ECO:0000313" key="3">
    <source>
        <dbReference type="EMBL" id="SCM68439.1"/>
    </source>
</evidence>
<dbReference type="AlphaFoldDB" id="A0A1M4N0T9"/>
<dbReference type="GO" id="GO:0045333">
    <property type="term" value="P:cellular respiration"/>
    <property type="evidence" value="ECO:0007669"/>
    <property type="project" value="UniProtKB-ARBA"/>
</dbReference>
<reference evidence="4" key="1">
    <citation type="submission" date="2016-09" db="EMBL/GenBank/DDBJ databases">
        <authorList>
            <person name="Wibberg D."/>
        </authorList>
    </citation>
    <scope>NUCLEOTIDE SEQUENCE [LARGE SCALE GENOMIC DNA]</scope>
</reference>
<dbReference type="Proteomes" id="UP000184085">
    <property type="component" value="Unassembled WGS sequence"/>
</dbReference>
<dbReference type="SUPFAM" id="SSF52518">
    <property type="entry name" value="Thiamin diphosphate-binding fold (THDP-binding)"/>
    <property type="match status" value="2"/>
</dbReference>
<dbReference type="InterPro" id="IPR046667">
    <property type="entry name" value="DUF6537"/>
</dbReference>
<dbReference type="PANTHER" id="PTHR48084">
    <property type="entry name" value="2-OXOGLUTARATE OXIDOREDUCTASE SUBUNIT KORB-RELATED"/>
    <property type="match status" value="1"/>
</dbReference>
<evidence type="ECO:0000313" key="4">
    <source>
        <dbReference type="Proteomes" id="UP000184085"/>
    </source>
</evidence>
<dbReference type="EMBL" id="FMJB01000055">
    <property type="protein sequence ID" value="SCM68439.1"/>
    <property type="molecule type" value="Genomic_DNA"/>
</dbReference>
<dbReference type="SUPFAM" id="SSF53323">
    <property type="entry name" value="Pyruvate-ferredoxin oxidoreductase, PFOR, domain III"/>
    <property type="match status" value="1"/>
</dbReference>
<dbReference type="InterPro" id="IPR029061">
    <property type="entry name" value="THDP-binding"/>
</dbReference>